<gene>
    <name evidence="4" type="primary">sdhA_3</name>
    <name evidence="4" type="ORF">NCTC9381_03777</name>
</gene>
<protein>
    <submittedName>
        <fullName evidence="4">Succinate dehydrogenase flavoprotein subunit</fullName>
    </submittedName>
</protein>
<dbReference type="PANTHER" id="PTHR11632">
    <property type="entry name" value="SUCCINATE DEHYDROGENASE 2 FLAVOPROTEIN SUBUNIT"/>
    <property type="match status" value="1"/>
</dbReference>
<dbReference type="Pfam" id="PF00890">
    <property type="entry name" value="FAD_binding_2"/>
    <property type="match status" value="1"/>
</dbReference>
<dbReference type="SUPFAM" id="SSF51905">
    <property type="entry name" value="FAD/NAD(P)-binding domain"/>
    <property type="match status" value="1"/>
</dbReference>
<dbReference type="AlphaFoldDB" id="A0A379AIV2"/>
<proteinExistence type="predicted"/>
<accession>A0A379AIV2</accession>
<dbReference type="GO" id="GO:0009055">
    <property type="term" value="F:electron transfer activity"/>
    <property type="evidence" value="ECO:0007669"/>
    <property type="project" value="TreeGrafter"/>
</dbReference>
<dbReference type="EMBL" id="UGSO01000001">
    <property type="protein sequence ID" value="SUB17843.1"/>
    <property type="molecule type" value="Genomic_DNA"/>
</dbReference>
<sequence>MTGQALRVNEQGEDVVIPGLFAVGEIACVSVHGANRLGGNSLLDLVVFGRAAGLHLLASIQEQGDLRDATEDEIAGAMARFQPLGKQHHG</sequence>
<evidence type="ECO:0000313" key="5">
    <source>
        <dbReference type="Proteomes" id="UP000254640"/>
    </source>
</evidence>
<dbReference type="Gene3D" id="3.50.50.60">
    <property type="entry name" value="FAD/NAD(P)-binding domain"/>
    <property type="match status" value="1"/>
</dbReference>
<feature type="domain" description="FAD-dependent oxidoreductase 2 FAD-binding" evidence="3">
    <location>
        <begin position="6"/>
        <end position="42"/>
    </location>
</feature>
<reference evidence="4 5" key="1">
    <citation type="submission" date="2018-06" db="EMBL/GenBank/DDBJ databases">
        <authorList>
            <consortium name="Pathogen Informatics"/>
            <person name="Doyle S."/>
        </authorList>
    </citation>
    <scope>NUCLEOTIDE SEQUENCE [LARGE SCALE GENOMIC DNA]</scope>
    <source>
        <strain evidence="4 5">NCTC9381</strain>
    </source>
</reference>
<keyword evidence="5" id="KW-1185">Reference proteome</keyword>
<dbReference type="InterPro" id="IPR030664">
    <property type="entry name" value="SdhA/FrdA/AprA"/>
</dbReference>
<dbReference type="Proteomes" id="UP000254640">
    <property type="component" value="Unassembled WGS sequence"/>
</dbReference>
<dbReference type="GO" id="GO:0000104">
    <property type="term" value="F:succinate dehydrogenase activity"/>
    <property type="evidence" value="ECO:0007669"/>
    <property type="project" value="TreeGrafter"/>
</dbReference>
<dbReference type="GO" id="GO:0005886">
    <property type="term" value="C:plasma membrane"/>
    <property type="evidence" value="ECO:0007669"/>
    <property type="project" value="TreeGrafter"/>
</dbReference>
<dbReference type="InterPro" id="IPR036188">
    <property type="entry name" value="FAD/NAD-bd_sf"/>
</dbReference>
<keyword evidence="1" id="KW-0285">Flavoprotein</keyword>
<dbReference type="GO" id="GO:0050660">
    <property type="term" value="F:flavin adenine dinucleotide binding"/>
    <property type="evidence" value="ECO:0007669"/>
    <property type="project" value="TreeGrafter"/>
</dbReference>
<evidence type="ECO:0000256" key="1">
    <source>
        <dbReference type="ARBA" id="ARBA00022630"/>
    </source>
</evidence>
<dbReference type="InterPro" id="IPR003953">
    <property type="entry name" value="FAD-dep_OxRdtase_2_FAD-bd"/>
</dbReference>
<dbReference type="GO" id="GO:0009061">
    <property type="term" value="P:anaerobic respiration"/>
    <property type="evidence" value="ECO:0007669"/>
    <property type="project" value="TreeGrafter"/>
</dbReference>
<name>A0A379AIV2_ENTAG</name>
<evidence type="ECO:0000313" key="4">
    <source>
        <dbReference type="EMBL" id="SUB17843.1"/>
    </source>
</evidence>
<dbReference type="PANTHER" id="PTHR11632:SF51">
    <property type="entry name" value="SUCCINATE DEHYDROGENASE [UBIQUINONE] FLAVOPROTEIN SUBUNIT, MITOCHONDRIAL"/>
    <property type="match status" value="1"/>
</dbReference>
<evidence type="ECO:0000256" key="2">
    <source>
        <dbReference type="ARBA" id="ARBA00023002"/>
    </source>
</evidence>
<organism evidence="4 5">
    <name type="scientific">Enterobacter agglomerans</name>
    <name type="common">Erwinia herbicola</name>
    <name type="synonym">Pantoea agglomerans</name>
    <dbReference type="NCBI Taxonomy" id="549"/>
    <lineage>
        <taxon>Bacteria</taxon>
        <taxon>Pseudomonadati</taxon>
        <taxon>Pseudomonadota</taxon>
        <taxon>Gammaproteobacteria</taxon>
        <taxon>Enterobacterales</taxon>
        <taxon>Erwiniaceae</taxon>
        <taxon>Pantoea</taxon>
        <taxon>Pantoea agglomerans group</taxon>
    </lineage>
</organism>
<keyword evidence="2" id="KW-0560">Oxidoreductase</keyword>
<evidence type="ECO:0000259" key="3">
    <source>
        <dbReference type="Pfam" id="PF00890"/>
    </source>
</evidence>